<reference evidence="6 7" key="1">
    <citation type="journal article" date="2017" name="BMC Genomics">
        <title>Genomic analysis of methanogenic archaea reveals a shift towards energy conservation.</title>
        <authorList>
            <person name="Gilmore S.P."/>
            <person name="Henske J.K."/>
            <person name="Sexton J.A."/>
            <person name="Solomon K.V."/>
            <person name="Seppala S."/>
            <person name="Yoo J.I."/>
            <person name="Huyett L.M."/>
            <person name="Pressman A."/>
            <person name="Cogan J.Z."/>
            <person name="Kivenson V."/>
            <person name="Peng X."/>
            <person name="Tan Y."/>
            <person name="Valentine D.L."/>
            <person name="O'Malley M.A."/>
        </authorList>
    </citation>
    <scope>NUCLEOTIDE SEQUENCE [LARGE SCALE GENOMIC DNA]</scope>
    <source>
        <strain evidence="6 7">M.o.H.</strain>
    </source>
</reference>
<comment type="miscellaneous">
    <text evidence="5">May also have succinyldiaminopimelate aminotransferase activity, thus carrying out the corresponding step in lysine biosynthesis.</text>
</comment>
<dbReference type="GO" id="GO:0030170">
    <property type="term" value="F:pyridoxal phosphate binding"/>
    <property type="evidence" value="ECO:0007669"/>
    <property type="project" value="InterPro"/>
</dbReference>
<dbReference type="InterPro" id="IPR015421">
    <property type="entry name" value="PyrdxlP-dep_Trfase_major"/>
</dbReference>
<dbReference type="GO" id="GO:0042802">
    <property type="term" value="F:identical protein binding"/>
    <property type="evidence" value="ECO:0007669"/>
    <property type="project" value="TreeGrafter"/>
</dbReference>
<feature type="binding site" evidence="5">
    <location>
        <position position="275"/>
    </location>
    <ligand>
        <name>pyridoxal 5'-phosphate</name>
        <dbReference type="ChEBI" id="CHEBI:597326"/>
    </ligand>
</feature>
<comment type="cofactor">
    <cofactor evidence="5">
        <name>pyridoxal 5'-phosphate</name>
        <dbReference type="ChEBI" id="CHEBI:597326"/>
    </cofactor>
    <text evidence="5">Binds 1 pyridoxal phosphate per subunit.</text>
</comment>
<evidence type="ECO:0000256" key="3">
    <source>
        <dbReference type="ARBA" id="ARBA00022679"/>
    </source>
</evidence>
<evidence type="ECO:0000313" key="7">
    <source>
        <dbReference type="Proteomes" id="UP000217784"/>
    </source>
</evidence>
<dbReference type="PROSITE" id="PS00600">
    <property type="entry name" value="AA_TRANSFER_CLASS_3"/>
    <property type="match status" value="1"/>
</dbReference>
<dbReference type="EC" id="2.6.1.11" evidence="5"/>
<keyword evidence="1 5" id="KW-0032">Aminotransferase</keyword>
<evidence type="ECO:0000256" key="4">
    <source>
        <dbReference type="ARBA" id="ARBA00022898"/>
    </source>
</evidence>
<feature type="binding site" evidence="5">
    <location>
        <begin position="217"/>
        <end position="220"/>
    </location>
    <ligand>
        <name>pyridoxal 5'-phosphate</name>
        <dbReference type="ChEBI" id="CHEBI:597326"/>
    </ligand>
</feature>
<organism evidence="6 7">
    <name type="scientific">Methanobacterium bryantii</name>
    <dbReference type="NCBI Taxonomy" id="2161"/>
    <lineage>
        <taxon>Archaea</taxon>
        <taxon>Methanobacteriati</taxon>
        <taxon>Methanobacteriota</taxon>
        <taxon>Methanomada group</taxon>
        <taxon>Methanobacteria</taxon>
        <taxon>Methanobacteriales</taxon>
        <taxon>Methanobacteriaceae</taxon>
        <taxon>Methanobacterium</taxon>
    </lineage>
</organism>
<evidence type="ECO:0000256" key="1">
    <source>
        <dbReference type="ARBA" id="ARBA00022576"/>
    </source>
</evidence>
<name>A0A2A2H5R3_METBR</name>
<dbReference type="GO" id="GO:0003992">
    <property type="term" value="F:N2-acetyl-L-ornithine:2-oxoglutarate 5-aminotransferase activity"/>
    <property type="evidence" value="ECO:0007669"/>
    <property type="project" value="UniProtKB-UniRule"/>
</dbReference>
<gene>
    <name evidence="5" type="primary">argD</name>
    <name evidence="6" type="ORF">ASJ80_10450</name>
</gene>
<dbReference type="Gene3D" id="3.90.1150.10">
    <property type="entry name" value="Aspartate Aminotransferase, domain 1"/>
    <property type="match status" value="1"/>
</dbReference>
<evidence type="ECO:0000256" key="2">
    <source>
        <dbReference type="ARBA" id="ARBA00022605"/>
    </source>
</evidence>
<dbReference type="NCBIfam" id="NF002874">
    <property type="entry name" value="PRK03244.1"/>
    <property type="match status" value="1"/>
</dbReference>
<dbReference type="FunFam" id="3.40.640.10:FF:000004">
    <property type="entry name" value="Acetylornithine aminotransferase"/>
    <property type="match status" value="1"/>
</dbReference>
<dbReference type="OrthoDB" id="85346at2157"/>
<comment type="caution">
    <text evidence="5">Lacks conserved residue(s) required for the propagation of feature annotation.</text>
</comment>
<dbReference type="PANTHER" id="PTHR11986">
    <property type="entry name" value="AMINOTRANSFERASE CLASS III"/>
    <property type="match status" value="1"/>
</dbReference>
<dbReference type="AlphaFoldDB" id="A0A2A2H5R3"/>
<feature type="modified residue" description="N6-(pyridoxal phosphate)lysine" evidence="5">
    <location>
        <position position="246"/>
    </location>
</feature>
<dbReference type="InterPro" id="IPR050103">
    <property type="entry name" value="Class-III_PLP-dep_AT"/>
</dbReference>
<comment type="caution">
    <text evidence="6">The sequence shown here is derived from an EMBL/GenBank/DDBJ whole genome shotgun (WGS) entry which is preliminary data.</text>
</comment>
<comment type="subcellular location">
    <subcellularLocation>
        <location evidence="5">Cytoplasm</location>
    </subcellularLocation>
</comment>
<dbReference type="Gene3D" id="3.40.640.10">
    <property type="entry name" value="Type I PLP-dependent aspartate aminotransferase-like (Major domain)"/>
    <property type="match status" value="1"/>
</dbReference>
<dbReference type="InterPro" id="IPR015422">
    <property type="entry name" value="PyrdxlP-dep_Trfase_small"/>
</dbReference>
<comment type="similarity">
    <text evidence="5">Belongs to the class-III pyridoxal-phosphate-dependent aminotransferase family. ArgD subfamily.</text>
</comment>
<sequence length="391" mass="42275">MNTEEIMALDKEYVMQTYGRYPLALAKGQGSVVWDMEGKTYIDCFAGIAVNNVGHSHPKVVEAICNQAKRMIHCSNIYYTQEQVELAKLLSEVSPHDKAFFCNSGAEANEGAVKLARKFTGNGEIIAMENSFHGRTLAMITATGQHKYKKGFEPLSPGFTHVPFGDIEAVSETITDDTAAVLVEPIQGEGGVIVPPEGYLKELKELCDENDVLLIFDEVQTGFGRTGEMFASDLFGVTPDITTVAKALGGGFPIGGVLAQEEVADAFEPGDHAATFGGNPLACAAAKASIETIIEENLPLKAKEMGEYFMYKLNEQKKLYGIVEDVRGAGLMIGMEIDIDCSDIVTTARDQGVLINCTAGNVLRFLPPLNIDKGQIDTVTCVLETILEKLS</sequence>
<dbReference type="CDD" id="cd00610">
    <property type="entry name" value="OAT_like"/>
    <property type="match status" value="1"/>
</dbReference>
<keyword evidence="7" id="KW-1185">Reference proteome</keyword>
<keyword evidence="4 5" id="KW-0663">Pyridoxal phosphate</keyword>
<accession>A0A2A2H5R3</accession>
<dbReference type="RefSeq" id="WP_069582019.1">
    <property type="nucleotide sequence ID" value="NZ_LMVM01000012.1"/>
</dbReference>
<dbReference type="InterPro" id="IPR049704">
    <property type="entry name" value="Aminotrans_3_PPA_site"/>
</dbReference>
<comment type="pathway">
    <text evidence="5">Amino-acid biosynthesis; L-arginine biosynthesis; N(2)-acetyl-L-ornithine from L-glutamate: step 4/4.</text>
</comment>
<keyword evidence="3 5" id="KW-0808">Transferase</keyword>
<evidence type="ECO:0000256" key="5">
    <source>
        <dbReference type="HAMAP-Rule" id="MF_01107"/>
    </source>
</evidence>
<keyword evidence="2 5" id="KW-0028">Amino-acid biosynthesis</keyword>
<dbReference type="NCBIfam" id="TIGR00707">
    <property type="entry name" value="argD"/>
    <property type="match status" value="1"/>
</dbReference>
<dbReference type="NCBIfam" id="NF002325">
    <property type="entry name" value="PRK01278.1"/>
    <property type="match status" value="1"/>
</dbReference>
<dbReference type="HAMAP" id="MF_01107">
    <property type="entry name" value="ArgD_aminotrans_3"/>
    <property type="match status" value="1"/>
</dbReference>
<feature type="binding site" evidence="5">
    <location>
        <position position="135"/>
    </location>
    <ligand>
        <name>N(2)-acetyl-L-ornithine</name>
        <dbReference type="ChEBI" id="CHEBI:57805"/>
    </ligand>
</feature>
<dbReference type="InterPro" id="IPR005814">
    <property type="entry name" value="Aminotrans_3"/>
</dbReference>
<dbReference type="UniPathway" id="UPA00068">
    <property type="reaction ID" value="UER00109"/>
</dbReference>
<dbReference type="PANTHER" id="PTHR11986:SF79">
    <property type="entry name" value="ACETYLORNITHINE AMINOTRANSFERASE, MITOCHONDRIAL"/>
    <property type="match status" value="1"/>
</dbReference>
<dbReference type="PIRSF" id="PIRSF000521">
    <property type="entry name" value="Transaminase_4ab_Lys_Orn"/>
    <property type="match status" value="1"/>
</dbReference>
<keyword evidence="5" id="KW-0963">Cytoplasm</keyword>
<proteinExistence type="inferred from homology"/>
<dbReference type="SUPFAM" id="SSF53383">
    <property type="entry name" value="PLP-dependent transferases"/>
    <property type="match status" value="1"/>
</dbReference>
<protein>
    <recommendedName>
        <fullName evidence="5">Acetylornithine aminotransferase</fullName>
        <shortName evidence="5">ACOAT</shortName>
        <ecNumber evidence="5">2.6.1.11</ecNumber>
    </recommendedName>
</protein>
<dbReference type="InterPro" id="IPR004636">
    <property type="entry name" value="AcOrn/SuccOrn_fam"/>
</dbReference>
<dbReference type="EMBL" id="LMVM01000012">
    <property type="protein sequence ID" value="PAV04727.1"/>
    <property type="molecule type" value="Genomic_DNA"/>
</dbReference>
<dbReference type="Proteomes" id="UP000217784">
    <property type="component" value="Unassembled WGS sequence"/>
</dbReference>
<comment type="subunit">
    <text evidence="5">Homodimer.</text>
</comment>
<comment type="catalytic activity">
    <reaction evidence="5">
        <text>N(2)-acetyl-L-ornithine + 2-oxoglutarate = N-acetyl-L-glutamate 5-semialdehyde + L-glutamate</text>
        <dbReference type="Rhea" id="RHEA:18049"/>
        <dbReference type="ChEBI" id="CHEBI:16810"/>
        <dbReference type="ChEBI" id="CHEBI:29123"/>
        <dbReference type="ChEBI" id="CHEBI:29985"/>
        <dbReference type="ChEBI" id="CHEBI:57805"/>
        <dbReference type="EC" id="2.6.1.11"/>
    </reaction>
</comment>
<keyword evidence="5" id="KW-0055">Arginine biosynthesis</keyword>
<dbReference type="Pfam" id="PF00202">
    <property type="entry name" value="Aminotran_3"/>
    <property type="match status" value="1"/>
</dbReference>
<feature type="binding site" evidence="5">
    <location>
        <position position="132"/>
    </location>
    <ligand>
        <name>pyridoxal 5'-phosphate</name>
        <dbReference type="ChEBI" id="CHEBI:597326"/>
    </ligand>
</feature>
<evidence type="ECO:0000313" key="6">
    <source>
        <dbReference type="EMBL" id="PAV04727.1"/>
    </source>
</evidence>
<dbReference type="GO" id="GO:0006526">
    <property type="term" value="P:L-arginine biosynthetic process"/>
    <property type="evidence" value="ECO:0007669"/>
    <property type="project" value="UniProtKB-UniRule"/>
</dbReference>
<feature type="binding site" evidence="5">
    <location>
        <begin position="105"/>
        <end position="106"/>
    </location>
    <ligand>
        <name>pyridoxal 5'-phosphate</name>
        <dbReference type="ChEBI" id="CHEBI:597326"/>
    </ligand>
</feature>
<dbReference type="InterPro" id="IPR015424">
    <property type="entry name" value="PyrdxlP-dep_Trfase"/>
</dbReference>
<dbReference type="GO" id="GO:0005737">
    <property type="term" value="C:cytoplasm"/>
    <property type="evidence" value="ECO:0007669"/>
    <property type="project" value="UniProtKB-SubCell"/>
</dbReference>